<proteinExistence type="predicted"/>
<evidence type="ECO:0000313" key="2">
    <source>
        <dbReference type="WBParaSite" id="RSKR_0000963100.1"/>
    </source>
</evidence>
<accession>A0AC35UCV6</accession>
<protein>
    <submittedName>
        <fullName evidence="2">Receptor protein serine/threonine kinase</fullName>
    </submittedName>
</protein>
<organism evidence="1 2">
    <name type="scientific">Rhabditophanes sp. KR3021</name>
    <dbReference type="NCBI Taxonomy" id="114890"/>
    <lineage>
        <taxon>Eukaryota</taxon>
        <taxon>Metazoa</taxon>
        <taxon>Ecdysozoa</taxon>
        <taxon>Nematoda</taxon>
        <taxon>Chromadorea</taxon>
        <taxon>Rhabditida</taxon>
        <taxon>Tylenchina</taxon>
        <taxon>Panagrolaimomorpha</taxon>
        <taxon>Strongyloidoidea</taxon>
        <taxon>Alloionematidae</taxon>
        <taxon>Rhabditophanes</taxon>
    </lineage>
</organism>
<sequence length="896" mass="104401">MRQLNPADKKQGHSTLNGTYVTIDPAEERKNNPRFIFKQNETVFCKCSLDQCDTQTRIIYGSEYTGMCAARGKHCYTKQFLIKNRFGKDNSFLVYGCSVDSIGIISGLCEKEYWLNGFHGRNRSALSCCDEATNCNAALLLKEHSQYVTFTSQATRDLGSFTLVASIIIIIAIWIAVFFLRYTDIQKRNKGDKGLSFKVTWSQFKKFLLEYILDEEAELCFNAFSHQPPEIRAFSKKLFCHLRKIGKEIGYQIGAKKVNLTDEEKAKQILEEQKIAAKARQEREYAVRKGKNYNVDDTPKIVTLTTNKHRTVFSTEVSHIKLVVKFYPHLSNHQCFRHEEDIYCDGGYQHRFVCNYISTHSNIHGKWVVCTNYERGDLLTLLHEDTLSPKRFFRYINSLFEAMAYLHDNKMNAEETKKRIAHRDIKSSNIFISDDDFLVVGDFGYAVLEEKGEMNFVKAGTTRYCAPELLVEDDNAINVFEDYIFHDIYACGVVLTELITRIDYNKKDLDELRKAEDEKLGRSVSELLLKQAKINVKKVLKEKYSREERERMAMKEEKSLNRNKSSRIIKTPSEYQEKNDFERLINEEYRNLRKIEDARLIKADRKINRIPRYIKPFHCQSTGHPTLNIMGKITHDAFHRPYIPRVSAKTPILQFLNPIREQLMHKIPHMRMTMKEAHKLVNEYYFAHFEPEKSEINMLAWSKKDVKEYNKQCKRDLLEQQNKAEQDIRSRLAKYKNKARAALTTPVSTMQKIKERNRLLGRENEKNEMDGILAIDETDEATIAAPYTYANTEKLNNEYFVNQTYRAFQKPVPIAGAVILNLDDDIIVEEKLEKEIVEKARIPKTRPEPTEEDKANTALGPYQPPRVVDALRRKLNVCEDWETTGRYNIPVNWNNV</sequence>
<name>A0AC35UCV6_9BILA</name>
<reference evidence="2" key="1">
    <citation type="submission" date="2016-11" db="UniProtKB">
        <authorList>
            <consortium name="WormBaseParasite"/>
        </authorList>
    </citation>
    <scope>IDENTIFICATION</scope>
    <source>
        <strain evidence="2">KR3021</strain>
    </source>
</reference>
<dbReference type="WBParaSite" id="RSKR_0000963100.1">
    <property type="protein sequence ID" value="RSKR_0000963100.1"/>
    <property type="gene ID" value="RSKR_0000963100"/>
</dbReference>
<dbReference type="Proteomes" id="UP000095286">
    <property type="component" value="Unplaced"/>
</dbReference>
<evidence type="ECO:0000313" key="1">
    <source>
        <dbReference type="Proteomes" id="UP000095286"/>
    </source>
</evidence>